<evidence type="ECO:0000256" key="3">
    <source>
        <dbReference type="ARBA" id="ARBA00022989"/>
    </source>
</evidence>
<organism evidence="7 8">
    <name type="scientific">Oceanivirga miroungae</name>
    <dbReference type="NCBI Taxonomy" id="1130046"/>
    <lineage>
        <taxon>Bacteria</taxon>
        <taxon>Fusobacteriati</taxon>
        <taxon>Fusobacteriota</taxon>
        <taxon>Fusobacteriia</taxon>
        <taxon>Fusobacteriales</taxon>
        <taxon>Leptotrichiaceae</taxon>
        <taxon>Oceanivirga</taxon>
    </lineage>
</organism>
<feature type="transmembrane region" description="Helical" evidence="5">
    <location>
        <begin position="337"/>
        <end position="355"/>
    </location>
</feature>
<protein>
    <submittedName>
        <fullName evidence="7">Major facilitator superfamily protein</fullName>
    </submittedName>
</protein>
<dbReference type="InterPro" id="IPR020846">
    <property type="entry name" value="MFS_dom"/>
</dbReference>
<keyword evidence="3 5" id="KW-1133">Transmembrane helix</keyword>
<gene>
    <name evidence="7" type="ORF">OMES3154_00497</name>
</gene>
<dbReference type="InterPro" id="IPR036259">
    <property type="entry name" value="MFS_trans_sf"/>
</dbReference>
<dbReference type="InterPro" id="IPR011701">
    <property type="entry name" value="MFS"/>
</dbReference>
<dbReference type="PROSITE" id="PS50850">
    <property type="entry name" value="MFS"/>
    <property type="match status" value="1"/>
</dbReference>
<feature type="transmembrane region" description="Helical" evidence="5">
    <location>
        <begin position="12"/>
        <end position="31"/>
    </location>
</feature>
<feature type="transmembrane region" description="Helical" evidence="5">
    <location>
        <begin position="367"/>
        <end position="387"/>
    </location>
</feature>
<evidence type="ECO:0000313" key="8">
    <source>
        <dbReference type="Proteomes" id="UP000419017"/>
    </source>
</evidence>
<sequence>MKEKLNKNIYRNYIFWFLINFSLTHAVWVLYLTSKGFSLFQIGIMETIYHITSFTMEIPTGAIADIYGRKTSRTLGRVLNLVSLLLMLFSNNILVIAISFVFSALGNNLESGAGEALVYDSLKELKKEAEYIKIQSNSEMILQVTRAVSLLLGGYLANISYNLTYKIAAFVTLISILQSMTFTEPSIGKVDREINIYKTFKKQFIDSVSVVKNDTRISVIIICIELVASFAITSFYYSQNLLKFEGYNNFEIGIVLAAIGVLTGILVVFTSKLEEKFGIRNLLLFLPFINVIGFILISISSLTILGMFIVNINESAMFVVSSNYLNTLIPSKQRATVLSFQSMFFSLAMIIFFPVVGKIGDIFSLNISYQFLALVAFVIQILFINLIKKKI</sequence>
<feature type="transmembrane region" description="Helical" evidence="5">
    <location>
        <begin position="282"/>
        <end position="299"/>
    </location>
</feature>
<feature type="transmembrane region" description="Helical" evidence="5">
    <location>
        <begin position="305"/>
        <end position="325"/>
    </location>
</feature>
<dbReference type="Proteomes" id="UP000419017">
    <property type="component" value="Unassembled WGS sequence"/>
</dbReference>
<dbReference type="PANTHER" id="PTHR23530:SF1">
    <property type="entry name" value="PERMEASE, MAJOR FACILITATOR SUPERFAMILY-RELATED"/>
    <property type="match status" value="1"/>
</dbReference>
<dbReference type="InterPro" id="IPR053160">
    <property type="entry name" value="MFS_DHA3_Transporter"/>
</dbReference>
<dbReference type="Pfam" id="PF07690">
    <property type="entry name" value="MFS_1"/>
    <property type="match status" value="1"/>
</dbReference>
<dbReference type="EMBL" id="CABWIB010000001">
    <property type="protein sequence ID" value="VWL85214.1"/>
    <property type="molecule type" value="Genomic_DNA"/>
</dbReference>
<evidence type="ECO:0000256" key="2">
    <source>
        <dbReference type="ARBA" id="ARBA00022692"/>
    </source>
</evidence>
<dbReference type="SUPFAM" id="SSF103473">
    <property type="entry name" value="MFS general substrate transporter"/>
    <property type="match status" value="1"/>
</dbReference>
<proteinExistence type="predicted"/>
<feature type="transmembrane region" description="Helical" evidence="5">
    <location>
        <begin position="37"/>
        <end position="58"/>
    </location>
</feature>
<feature type="transmembrane region" description="Helical" evidence="5">
    <location>
        <begin position="163"/>
        <end position="182"/>
    </location>
</feature>
<evidence type="ECO:0000256" key="1">
    <source>
        <dbReference type="ARBA" id="ARBA00004141"/>
    </source>
</evidence>
<evidence type="ECO:0000259" key="6">
    <source>
        <dbReference type="PROSITE" id="PS50850"/>
    </source>
</evidence>
<reference evidence="7 8" key="1">
    <citation type="submission" date="2019-10" db="EMBL/GenBank/DDBJ databases">
        <authorList>
            <person name="Blom J."/>
        </authorList>
    </citation>
    <scope>NUCLEOTIDE SEQUENCE [LARGE SCALE GENOMIC DNA]</scope>
    <source>
        <strain evidence="7 8">ES3154-GLU</strain>
    </source>
</reference>
<keyword evidence="4 5" id="KW-0472">Membrane</keyword>
<dbReference type="InterPro" id="IPR005829">
    <property type="entry name" value="Sugar_transporter_CS"/>
</dbReference>
<dbReference type="AlphaFoldDB" id="A0A6I8MDH3"/>
<evidence type="ECO:0000256" key="4">
    <source>
        <dbReference type="ARBA" id="ARBA00023136"/>
    </source>
</evidence>
<dbReference type="PROSITE" id="PS00216">
    <property type="entry name" value="SUGAR_TRANSPORT_1"/>
    <property type="match status" value="1"/>
</dbReference>
<dbReference type="Gene3D" id="1.20.1250.20">
    <property type="entry name" value="MFS general substrate transporter like domains"/>
    <property type="match status" value="2"/>
</dbReference>
<keyword evidence="2 5" id="KW-0812">Transmembrane</keyword>
<feature type="transmembrane region" description="Helical" evidence="5">
    <location>
        <begin position="217"/>
        <end position="238"/>
    </location>
</feature>
<feature type="transmembrane region" description="Helical" evidence="5">
    <location>
        <begin position="78"/>
        <end position="102"/>
    </location>
</feature>
<evidence type="ECO:0000313" key="7">
    <source>
        <dbReference type="EMBL" id="VWL85214.1"/>
    </source>
</evidence>
<accession>A0A6I8MDH3</accession>
<dbReference type="GO" id="GO:0022857">
    <property type="term" value="F:transmembrane transporter activity"/>
    <property type="evidence" value="ECO:0007669"/>
    <property type="project" value="InterPro"/>
</dbReference>
<dbReference type="RefSeq" id="WP_156683227.1">
    <property type="nucleotide sequence ID" value="NZ_CABWIB010000001.1"/>
</dbReference>
<evidence type="ECO:0000256" key="5">
    <source>
        <dbReference type="SAM" id="Phobius"/>
    </source>
</evidence>
<comment type="subcellular location">
    <subcellularLocation>
        <location evidence="1">Membrane</location>
        <topology evidence="1">Multi-pass membrane protein</topology>
    </subcellularLocation>
</comment>
<keyword evidence="8" id="KW-1185">Reference proteome</keyword>
<dbReference type="GO" id="GO:0016020">
    <property type="term" value="C:membrane"/>
    <property type="evidence" value="ECO:0007669"/>
    <property type="project" value="UniProtKB-SubCell"/>
</dbReference>
<name>A0A6I8MDH3_9FUSO</name>
<feature type="domain" description="Major facilitator superfamily (MFS) profile" evidence="6">
    <location>
        <begin position="1"/>
        <end position="391"/>
    </location>
</feature>
<dbReference type="PANTHER" id="PTHR23530">
    <property type="entry name" value="TRANSPORT PROTEIN-RELATED"/>
    <property type="match status" value="1"/>
</dbReference>
<feature type="transmembrane region" description="Helical" evidence="5">
    <location>
        <begin position="250"/>
        <end position="270"/>
    </location>
</feature>